<name>A0A5B7K3G3_PORTR</name>
<accession>A0A5B7K3G3</accession>
<comment type="caution">
    <text evidence="1">The sequence shown here is derived from an EMBL/GenBank/DDBJ whole genome shotgun (WGS) entry which is preliminary data.</text>
</comment>
<evidence type="ECO:0000313" key="1">
    <source>
        <dbReference type="EMBL" id="MPC99718.1"/>
    </source>
</evidence>
<proteinExistence type="predicted"/>
<dbReference type="EMBL" id="VSRR010119535">
    <property type="protein sequence ID" value="MPC99718.1"/>
    <property type="molecule type" value="Genomic_DNA"/>
</dbReference>
<dbReference type="Proteomes" id="UP000324222">
    <property type="component" value="Unassembled WGS sequence"/>
</dbReference>
<organism evidence="1 2">
    <name type="scientific">Portunus trituberculatus</name>
    <name type="common">Swimming crab</name>
    <name type="synonym">Neptunus trituberculatus</name>
    <dbReference type="NCBI Taxonomy" id="210409"/>
    <lineage>
        <taxon>Eukaryota</taxon>
        <taxon>Metazoa</taxon>
        <taxon>Ecdysozoa</taxon>
        <taxon>Arthropoda</taxon>
        <taxon>Crustacea</taxon>
        <taxon>Multicrustacea</taxon>
        <taxon>Malacostraca</taxon>
        <taxon>Eumalacostraca</taxon>
        <taxon>Eucarida</taxon>
        <taxon>Decapoda</taxon>
        <taxon>Pleocyemata</taxon>
        <taxon>Brachyura</taxon>
        <taxon>Eubrachyura</taxon>
        <taxon>Portunoidea</taxon>
        <taxon>Portunidae</taxon>
        <taxon>Portuninae</taxon>
        <taxon>Portunus</taxon>
    </lineage>
</organism>
<sequence>MQSVVGARNVSTGIFLFRYAKRRTTTASASSLEEDILALLWSMNLQAVMAVMDPSSLMAD</sequence>
<gene>
    <name evidence="1" type="ORF">E2C01_095148</name>
</gene>
<dbReference type="AlphaFoldDB" id="A0A5B7K3G3"/>
<keyword evidence="2" id="KW-1185">Reference proteome</keyword>
<protein>
    <submittedName>
        <fullName evidence="1">Uncharacterized protein</fullName>
    </submittedName>
</protein>
<evidence type="ECO:0000313" key="2">
    <source>
        <dbReference type="Proteomes" id="UP000324222"/>
    </source>
</evidence>
<reference evidence="1 2" key="1">
    <citation type="submission" date="2019-05" db="EMBL/GenBank/DDBJ databases">
        <title>Another draft genome of Portunus trituberculatus and its Hox gene families provides insights of decapod evolution.</title>
        <authorList>
            <person name="Jeong J.-H."/>
            <person name="Song I."/>
            <person name="Kim S."/>
            <person name="Choi T."/>
            <person name="Kim D."/>
            <person name="Ryu S."/>
            <person name="Kim W."/>
        </authorList>
    </citation>
    <scope>NUCLEOTIDE SEQUENCE [LARGE SCALE GENOMIC DNA]</scope>
    <source>
        <tissue evidence="1">Muscle</tissue>
    </source>
</reference>